<dbReference type="SUPFAM" id="SSF55144">
    <property type="entry name" value="LigT-like"/>
    <property type="match status" value="1"/>
</dbReference>
<evidence type="ECO:0000313" key="2">
    <source>
        <dbReference type="EMBL" id="ADV81929.1"/>
    </source>
</evidence>
<reference evidence="2 3" key="1">
    <citation type="journal article" date="2012" name="Stand. Genomic Sci.">
        <title>Complete genome sequence of Terriglobus saanensis type strain SP1PR4(T), an Acidobacteria from tundra soil.</title>
        <authorList>
            <person name="Rawat S.R."/>
            <person name="Mannisto M.K."/>
            <person name="Starovoytov V."/>
            <person name="Goodwin L."/>
            <person name="Nolan M."/>
            <person name="Hauser L."/>
            <person name="Land M."/>
            <person name="Davenport K.W."/>
            <person name="Woyke T."/>
            <person name="Haggblom M.M."/>
        </authorList>
    </citation>
    <scope>NUCLEOTIDE SEQUENCE</scope>
    <source>
        <strain evidence="3">ATCC BAA-1853 / DSM 23119 / SP1PR4</strain>
    </source>
</reference>
<dbReference type="InterPro" id="IPR015069">
    <property type="entry name" value="2H-PEstase_DUF1868"/>
</dbReference>
<dbReference type="STRING" id="401053.AciPR4_1100"/>
<dbReference type="EMBL" id="CP002467">
    <property type="protein sequence ID" value="ADV81929.1"/>
    <property type="molecule type" value="Genomic_DNA"/>
</dbReference>
<dbReference type="RefSeq" id="WP_013567662.1">
    <property type="nucleotide sequence ID" value="NC_014963.1"/>
</dbReference>
<protein>
    <recommendedName>
        <fullName evidence="1">DUF1868 domain-containing protein</fullName>
    </recommendedName>
</protein>
<evidence type="ECO:0000259" key="1">
    <source>
        <dbReference type="Pfam" id="PF08975"/>
    </source>
</evidence>
<dbReference type="KEGG" id="tsa:AciPR4_1100"/>
<proteinExistence type="predicted"/>
<organism evidence="2 3">
    <name type="scientific">Terriglobus saanensis (strain ATCC BAA-1853 / DSM 23119 / SP1PR4)</name>
    <dbReference type="NCBI Taxonomy" id="401053"/>
    <lineage>
        <taxon>Bacteria</taxon>
        <taxon>Pseudomonadati</taxon>
        <taxon>Acidobacteriota</taxon>
        <taxon>Terriglobia</taxon>
        <taxon>Terriglobales</taxon>
        <taxon>Acidobacteriaceae</taxon>
        <taxon>Terriglobus</taxon>
    </lineage>
</organism>
<feature type="domain" description="DUF1868" evidence="1">
    <location>
        <begin position="47"/>
        <end position="156"/>
    </location>
</feature>
<name>E8UXI5_TERSS</name>
<dbReference type="PROSITE" id="PS51318">
    <property type="entry name" value="TAT"/>
    <property type="match status" value="1"/>
</dbReference>
<dbReference type="HOGENOM" id="CLU_073317_0_0_0"/>
<accession>E8UXI5</accession>
<evidence type="ECO:0000313" key="3">
    <source>
        <dbReference type="Proteomes" id="UP000006844"/>
    </source>
</evidence>
<gene>
    <name evidence="2" type="ordered locus">AciPR4_1100</name>
</gene>
<dbReference type="Gene3D" id="3.90.1140.10">
    <property type="entry name" value="Cyclic phosphodiesterase"/>
    <property type="match status" value="1"/>
</dbReference>
<keyword evidence="3" id="KW-1185">Reference proteome</keyword>
<dbReference type="InterPro" id="IPR006311">
    <property type="entry name" value="TAT_signal"/>
</dbReference>
<dbReference type="Proteomes" id="UP000006844">
    <property type="component" value="Chromosome"/>
</dbReference>
<sequence length="266" mass="30181">MFQRDRRQFLLQSSTLAAASFLPSHLFSQTASSSPERKIPNQDTILKFNPDGTPRPFAGNTVICHLPAQCAMRDAMVELHGALTQASYRHKLGLTSTDSYHMTIFPGANDQGRSAYGWPSYVPADAPIEVCDRMVGERIAKTHFSCPLPLRMRVDQEQTIHYSTACTLRMIAVDSDEEKKLRSLRDKLAEVFGFQLKNHATYQFHITMSYQMAPFTTEENGAYRNLLEKHVQRIIDAEPVLELGVPEYCVFPDMFRFEPQKLLACS</sequence>
<dbReference type="InterPro" id="IPR009097">
    <property type="entry name" value="Cyclic_Pdiesterase"/>
</dbReference>
<dbReference type="Pfam" id="PF08975">
    <property type="entry name" value="2H-phosphodiest"/>
    <property type="match status" value="1"/>
</dbReference>
<dbReference type="eggNOG" id="COG5255">
    <property type="taxonomic scope" value="Bacteria"/>
</dbReference>
<dbReference type="AlphaFoldDB" id="E8UXI5"/>